<name>A0A3S5AFW3_9PLAT</name>
<dbReference type="EMBL" id="CAAALY010041419">
    <property type="protein sequence ID" value="VEL19397.1"/>
    <property type="molecule type" value="Genomic_DNA"/>
</dbReference>
<organism evidence="1 2">
    <name type="scientific">Protopolystoma xenopodis</name>
    <dbReference type="NCBI Taxonomy" id="117903"/>
    <lineage>
        <taxon>Eukaryota</taxon>
        <taxon>Metazoa</taxon>
        <taxon>Spiralia</taxon>
        <taxon>Lophotrochozoa</taxon>
        <taxon>Platyhelminthes</taxon>
        <taxon>Monogenea</taxon>
        <taxon>Polyopisthocotylea</taxon>
        <taxon>Polystomatidea</taxon>
        <taxon>Polystomatidae</taxon>
        <taxon>Protopolystoma</taxon>
    </lineage>
</organism>
<dbReference type="AlphaFoldDB" id="A0A3S5AFW3"/>
<evidence type="ECO:0000313" key="1">
    <source>
        <dbReference type="EMBL" id="VEL19397.1"/>
    </source>
</evidence>
<protein>
    <submittedName>
        <fullName evidence="1">Uncharacterized protein</fullName>
    </submittedName>
</protein>
<comment type="caution">
    <text evidence="1">The sequence shown here is derived from an EMBL/GenBank/DDBJ whole genome shotgun (WGS) entry which is preliminary data.</text>
</comment>
<accession>A0A3S5AFW3</accession>
<keyword evidence="2" id="KW-1185">Reference proteome</keyword>
<sequence>MILCPLCRRQVQHLLPLIPKSMQVSSLLADLATSTPEQCMKLLEDTLVNS</sequence>
<evidence type="ECO:0000313" key="2">
    <source>
        <dbReference type="Proteomes" id="UP000784294"/>
    </source>
</evidence>
<dbReference type="Proteomes" id="UP000784294">
    <property type="component" value="Unassembled WGS sequence"/>
</dbReference>
<gene>
    <name evidence="1" type="ORF">PXEA_LOCUS12837</name>
</gene>
<proteinExistence type="predicted"/>
<reference evidence="1" key="1">
    <citation type="submission" date="2018-11" db="EMBL/GenBank/DDBJ databases">
        <authorList>
            <consortium name="Pathogen Informatics"/>
        </authorList>
    </citation>
    <scope>NUCLEOTIDE SEQUENCE</scope>
</reference>